<dbReference type="AlphaFoldDB" id="A0A3T1CEK6"/>
<feature type="region of interest" description="Disordered" evidence="1">
    <location>
        <begin position="127"/>
        <end position="167"/>
    </location>
</feature>
<proteinExistence type="predicted"/>
<evidence type="ECO:0000256" key="1">
    <source>
        <dbReference type="SAM" id="MobiDB-lite"/>
    </source>
</evidence>
<organism evidence="2 3">
    <name type="scientific">Qipengyuania flava</name>
    <dbReference type="NCBI Taxonomy" id="192812"/>
    <lineage>
        <taxon>Bacteria</taxon>
        <taxon>Pseudomonadati</taxon>
        <taxon>Pseudomonadota</taxon>
        <taxon>Alphaproteobacteria</taxon>
        <taxon>Sphingomonadales</taxon>
        <taxon>Erythrobacteraceae</taxon>
        <taxon>Qipengyuania</taxon>
    </lineage>
</organism>
<reference evidence="2 3" key="1">
    <citation type="submission" date="2019-01" db="EMBL/GenBank/DDBJ databases">
        <title>Complete genome sequence of Erythrobacter flavus KJ5.</title>
        <authorList>
            <person name="Kanesaki Y."/>
            <person name="Brotosudarmo T."/>
            <person name="Moriuchi R."/>
            <person name="Awai K."/>
        </authorList>
    </citation>
    <scope>NUCLEOTIDE SEQUENCE [LARGE SCALE GENOMIC DNA]</scope>
    <source>
        <strain evidence="2 3">KJ5</strain>
    </source>
</reference>
<gene>
    <name evidence="2" type="ORF">EKJ_02560</name>
</gene>
<dbReference type="Proteomes" id="UP000290057">
    <property type="component" value="Chromosome"/>
</dbReference>
<name>A0A3T1CEK6_9SPHN</name>
<keyword evidence="3" id="KW-1185">Reference proteome</keyword>
<feature type="compositionally biased region" description="Basic and acidic residues" evidence="1">
    <location>
        <begin position="79"/>
        <end position="91"/>
    </location>
</feature>
<evidence type="ECO:0000313" key="3">
    <source>
        <dbReference type="Proteomes" id="UP000290057"/>
    </source>
</evidence>
<accession>A0A3T1CEK6</accession>
<feature type="compositionally biased region" description="Low complexity" evidence="1">
    <location>
        <begin position="152"/>
        <end position="167"/>
    </location>
</feature>
<evidence type="ECO:0000313" key="2">
    <source>
        <dbReference type="EMBL" id="BBI19409.1"/>
    </source>
</evidence>
<protein>
    <submittedName>
        <fullName evidence="2">Uncharacterized protein</fullName>
    </submittedName>
</protein>
<sequence length="167" mass="17186">MAGAAIGVIAISPPLSAQDAQSPPEQIDILAPQEDYLGPLEDCSAEQEAASISGEIVVCRRRRDNGEFAVDEDGSQQRYAEETMNKGDPRTPDVFGIPDHGVVVARGCFIGSCPPPKALIIDIEALPEAPPGSDADRIARGLAPSGGEGDGEATPPVSASPAEEPSG</sequence>
<feature type="region of interest" description="Disordered" evidence="1">
    <location>
        <begin position="71"/>
        <end position="94"/>
    </location>
</feature>
<dbReference type="EMBL" id="AP019389">
    <property type="protein sequence ID" value="BBI19409.1"/>
    <property type="molecule type" value="Genomic_DNA"/>
</dbReference>